<proteinExistence type="inferred from homology"/>
<comment type="similarity">
    <text evidence="1">Belongs to the sigma-70 factor family. ECF subfamily.</text>
</comment>
<dbReference type="NCBIfam" id="TIGR02937">
    <property type="entry name" value="sigma70-ECF"/>
    <property type="match status" value="1"/>
</dbReference>
<dbReference type="InterPro" id="IPR013249">
    <property type="entry name" value="RNA_pol_sigma70_r4_t2"/>
</dbReference>
<evidence type="ECO:0000313" key="7">
    <source>
        <dbReference type="EMBL" id="MBK1877057.1"/>
    </source>
</evidence>
<dbReference type="GO" id="GO:0003677">
    <property type="term" value="F:DNA binding"/>
    <property type="evidence" value="ECO:0007669"/>
    <property type="project" value="InterPro"/>
</dbReference>
<feature type="domain" description="RNA polymerase sigma factor 70 region 4 type 2" evidence="6">
    <location>
        <begin position="111"/>
        <end position="163"/>
    </location>
</feature>
<dbReference type="GO" id="GO:0006352">
    <property type="term" value="P:DNA-templated transcription initiation"/>
    <property type="evidence" value="ECO:0007669"/>
    <property type="project" value="InterPro"/>
</dbReference>
<dbReference type="InterPro" id="IPR013324">
    <property type="entry name" value="RNA_pol_sigma_r3/r4-like"/>
</dbReference>
<dbReference type="EMBL" id="JAENIL010000014">
    <property type="protein sequence ID" value="MBK1877057.1"/>
    <property type="molecule type" value="Genomic_DNA"/>
</dbReference>
<dbReference type="SUPFAM" id="SSF88946">
    <property type="entry name" value="Sigma2 domain of RNA polymerase sigma factors"/>
    <property type="match status" value="1"/>
</dbReference>
<dbReference type="PANTHER" id="PTHR43133:SF51">
    <property type="entry name" value="RNA POLYMERASE SIGMA FACTOR"/>
    <property type="match status" value="1"/>
</dbReference>
<evidence type="ECO:0000256" key="3">
    <source>
        <dbReference type="ARBA" id="ARBA00023082"/>
    </source>
</evidence>
<dbReference type="Pfam" id="PF04542">
    <property type="entry name" value="Sigma70_r2"/>
    <property type="match status" value="1"/>
</dbReference>
<dbReference type="Pfam" id="PF08281">
    <property type="entry name" value="Sigma70_r4_2"/>
    <property type="match status" value="1"/>
</dbReference>
<dbReference type="Gene3D" id="1.10.10.10">
    <property type="entry name" value="Winged helix-like DNA-binding domain superfamily/Winged helix DNA-binding domain"/>
    <property type="match status" value="1"/>
</dbReference>
<name>A0A934VP97_9BACT</name>
<evidence type="ECO:0000259" key="6">
    <source>
        <dbReference type="Pfam" id="PF08281"/>
    </source>
</evidence>
<dbReference type="GO" id="GO:0016987">
    <property type="term" value="F:sigma factor activity"/>
    <property type="evidence" value="ECO:0007669"/>
    <property type="project" value="UniProtKB-KW"/>
</dbReference>
<keyword evidence="3" id="KW-0731">Sigma factor</keyword>
<dbReference type="InterPro" id="IPR036388">
    <property type="entry name" value="WH-like_DNA-bd_sf"/>
</dbReference>
<feature type="domain" description="RNA polymerase sigma-70 region 2" evidence="5">
    <location>
        <begin position="16"/>
        <end position="82"/>
    </location>
</feature>
<keyword evidence="2" id="KW-0805">Transcription regulation</keyword>
<evidence type="ECO:0000259" key="5">
    <source>
        <dbReference type="Pfam" id="PF04542"/>
    </source>
</evidence>
<organism evidence="7 8">
    <name type="scientific">Pelagicoccus mobilis</name>
    <dbReference type="NCBI Taxonomy" id="415221"/>
    <lineage>
        <taxon>Bacteria</taxon>
        <taxon>Pseudomonadati</taxon>
        <taxon>Verrucomicrobiota</taxon>
        <taxon>Opitutia</taxon>
        <taxon>Puniceicoccales</taxon>
        <taxon>Pelagicoccaceae</taxon>
        <taxon>Pelagicoccus</taxon>
    </lineage>
</organism>
<dbReference type="AlphaFoldDB" id="A0A934VP97"/>
<sequence>MSTPDPQALRFYEELLSQMQPKLYAYILSLVSSPADAKDTLQETNRVILQKLEELQRPERFAPWSYRIAYFQSLSLIKKRAKRWGTLSEQTLDEIASLSEEAGSQNEARLRRLEACLLKLREKTRVIVSEYYYQASSIKDIAAKHDLSANHVGQVLFRARKALFECMTQSESSEDE</sequence>
<dbReference type="RefSeq" id="WP_200355274.1">
    <property type="nucleotide sequence ID" value="NZ_JAENIL010000014.1"/>
</dbReference>
<keyword evidence="4" id="KW-0804">Transcription</keyword>
<evidence type="ECO:0000313" key="8">
    <source>
        <dbReference type="Proteomes" id="UP000617628"/>
    </source>
</evidence>
<dbReference type="SUPFAM" id="SSF88659">
    <property type="entry name" value="Sigma3 and sigma4 domains of RNA polymerase sigma factors"/>
    <property type="match status" value="1"/>
</dbReference>
<dbReference type="InterPro" id="IPR014284">
    <property type="entry name" value="RNA_pol_sigma-70_dom"/>
</dbReference>
<protein>
    <submittedName>
        <fullName evidence="7">Sigma-70 family RNA polymerase sigma factor</fullName>
    </submittedName>
</protein>
<dbReference type="InterPro" id="IPR013325">
    <property type="entry name" value="RNA_pol_sigma_r2"/>
</dbReference>
<comment type="caution">
    <text evidence="7">The sequence shown here is derived from an EMBL/GenBank/DDBJ whole genome shotgun (WGS) entry which is preliminary data.</text>
</comment>
<dbReference type="InterPro" id="IPR007627">
    <property type="entry name" value="RNA_pol_sigma70_r2"/>
</dbReference>
<dbReference type="InterPro" id="IPR039425">
    <property type="entry name" value="RNA_pol_sigma-70-like"/>
</dbReference>
<dbReference type="PANTHER" id="PTHR43133">
    <property type="entry name" value="RNA POLYMERASE ECF-TYPE SIGMA FACTO"/>
    <property type="match status" value="1"/>
</dbReference>
<accession>A0A934VP97</accession>
<dbReference type="Gene3D" id="1.10.1740.10">
    <property type="match status" value="1"/>
</dbReference>
<evidence type="ECO:0000256" key="2">
    <source>
        <dbReference type="ARBA" id="ARBA00023015"/>
    </source>
</evidence>
<evidence type="ECO:0000256" key="1">
    <source>
        <dbReference type="ARBA" id="ARBA00010641"/>
    </source>
</evidence>
<gene>
    <name evidence="7" type="ORF">JIN87_09270</name>
</gene>
<dbReference type="Proteomes" id="UP000617628">
    <property type="component" value="Unassembled WGS sequence"/>
</dbReference>
<evidence type="ECO:0000256" key="4">
    <source>
        <dbReference type="ARBA" id="ARBA00023163"/>
    </source>
</evidence>
<reference evidence="7" key="1">
    <citation type="submission" date="2021-01" db="EMBL/GenBank/DDBJ databases">
        <title>Modified the classification status of verrucomicrobia.</title>
        <authorList>
            <person name="Feng X."/>
        </authorList>
    </citation>
    <scope>NUCLEOTIDE SEQUENCE</scope>
    <source>
        <strain evidence="7">KCTC 13126</strain>
    </source>
</reference>
<keyword evidence="8" id="KW-1185">Reference proteome</keyword>